<reference evidence="10" key="1">
    <citation type="submission" date="2013-10" db="EMBL/GenBank/DDBJ databases">
        <title>Genomic analysis of the causative agents of coccidiosis in chickens.</title>
        <authorList>
            <person name="Reid A.J."/>
            <person name="Blake D."/>
            <person name="Billington K."/>
            <person name="Browne H."/>
            <person name="Dunn M."/>
            <person name="Hung S."/>
            <person name="Kawahara F."/>
            <person name="Miranda-Saavedra D."/>
            <person name="Mourier T."/>
            <person name="Nagra H."/>
            <person name="Otto T.D."/>
            <person name="Rawlings N."/>
            <person name="Sanchez A."/>
            <person name="Sanders M."/>
            <person name="Subramaniam C."/>
            <person name="Tay Y."/>
            <person name="Dear P."/>
            <person name="Doerig C."/>
            <person name="Gruber A."/>
            <person name="Parkinson J."/>
            <person name="Shirley M."/>
            <person name="Wan K.L."/>
            <person name="Berriman M."/>
            <person name="Tomley F."/>
            <person name="Pain A."/>
        </authorList>
    </citation>
    <scope>NUCLEOTIDE SEQUENCE</scope>
    <source>
        <strain evidence="10">Houghton</strain>
    </source>
</reference>
<dbReference type="PANTHER" id="PTHR23429:SF0">
    <property type="entry name" value="GLUCOSE-6-PHOSPHATE 1-DEHYDROGENASE"/>
    <property type="match status" value="1"/>
</dbReference>
<proteinExistence type="predicted"/>
<dbReference type="SUPFAM" id="SSF51735">
    <property type="entry name" value="NAD(P)-binding Rossmann-fold domains"/>
    <property type="match status" value="1"/>
</dbReference>
<dbReference type="Pfam" id="PF02781">
    <property type="entry name" value="G6PD_C"/>
    <property type="match status" value="1"/>
</dbReference>
<evidence type="ECO:0000256" key="6">
    <source>
        <dbReference type="ARBA" id="ARBA00023277"/>
    </source>
</evidence>
<keyword evidence="4" id="KW-0521">NADP</keyword>
<gene>
    <name evidence="10" type="ORF">EAH_00033820</name>
</gene>
<dbReference type="Gene3D" id="3.30.360.10">
    <property type="entry name" value="Dihydrodipicolinate Reductase, domain 2"/>
    <property type="match status" value="1"/>
</dbReference>
<dbReference type="GO" id="GO:0004342">
    <property type="term" value="F:glucosamine-6-phosphate deaminase activity"/>
    <property type="evidence" value="ECO:0007669"/>
    <property type="project" value="InterPro"/>
</dbReference>
<dbReference type="Pfam" id="PF01182">
    <property type="entry name" value="Glucosamine_iso"/>
    <property type="match status" value="1"/>
</dbReference>
<evidence type="ECO:0000256" key="3">
    <source>
        <dbReference type="ARBA" id="ARBA00022526"/>
    </source>
</evidence>
<evidence type="ECO:0000259" key="8">
    <source>
        <dbReference type="Pfam" id="PF01182"/>
    </source>
</evidence>
<evidence type="ECO:0000256" key="4">
    <source>
        <dbReference type="ARBA" id="ARBA00022857"/>
    </source>
</evidence>
<dbReference type="InterPro" id="IPR001282">
    <property type="entry name" value="G6P_DH"/>
</dbReference>
<dbReference type="InterPro" id="IPR018321">
    <property type="entry name" value="Glucosamine6P_isomerase_CS"/>
</dbReference>
<keyword evidence="5" id="KW-0560">Oxidoreductase</keyword>
<dbReference type="Pfam" id="PF00479">
    <property type="entry name" value="G6PD_N"/>
    <property type="match status" value="1"/>
</dbReference>
<keyword evidence="6" id="KW-0119">Carbohydrate metabolism</keyword>
<dbReference type="GO" id="GO:0005829">
    <property type="term" value="C:cytosol"/>
    <property type="evidence" value="ECO:0007669"/>
    <property type="project" value="TreeGrafter"/>
</dbReference>
<evidence type="ECO:0000313" key="11">
    <source>
        <dbReference type="Proteomes" id="UP000018050"/>
    </source>
</evidence>
<evidence type="ECO:0000259" key="9">
    <source>
        <dbReference type="Pfam" id="PF02781"/>
    </source>
</evidence>
<accession>U6GSK5</accession>
<dbReference type="PRINTS" id="PR00079">
    <property type="entry name" value="G6PDHDRGNASE"/>
</dbReference>
<organism evidence="10 11">
    <name type="scientific">Eimeria acervulina</name>
    <name type="common">Coccidian parasite</name>
    <dbReference type="NCBI Taxonomy" id="5801"/>
    <lineage>
        <taxon>Eukaryota</taxon>
        <taxon>Sar</taxon>
        <taxon>Alveolata</taxon>
        <taxon>Apicomplexa</taxon>
        <taxon>Conoidasida</taxon>
        <taxon>Coccidia</taxon>
        <taxon>Eucoccidiorida</taxon>
        <taxon>Eimeriorina</taxon>
        <taxon>Eimeriidae</taxon>
        <taxon>Eimeria</taxon>
    </lineage>
</organism>
<dbReference type="InterPro" id="IPR022674">
    <property type="entry name" value="G6P_DH_NAD-bd"/>
</dbReference>
<dbReference type="AlphaFoldDB" id="U6GSK5"/>
<dbReference type="EC" id="1.1.1.49" evidence="2"/>
<dbReference type="GO" id="GO:0050661">
    <property type="term" value="F:NADP binding"/>
    <property type="evidence" value="ECO:0007669"/>
    <property type="project" value="InterPro"/>
</dbReference>
<dbReference type="OrthoDB" id="60984at2759"/>
<evidence type="ECO:0000256" key="5">
    <source>
        <dbReference type="ARBA" id="ARBA00023002"/>
    </source>
</evidence>
<keyword evidence="3" id="KW-0313">Glucose metabolism</keyword>
<evidence type="ECO:0000256" key="1">
    <source>
        <dbReference type="ARBA" id="ARBA00004937"/>
    </source>
</evidence>
<name>U6GSK5_EIMAC</name>
<evidence type="ECO:0000256" key="2">
    <source>
        <dbReference type="ARBA" id="ARBA00013019"/>
    </source>
</evidence>
<dbReference type="GO" id="GO:0006044">
    <property type="term" value="P:N-acetylglucosamine metabolic process"/>
    <property type="evidence" value="ECO:0007669"/>
    <property type="project" value="InterPro"/>
</dbReference>
<evidence type="ECO:0000259" key="7">
    <source>
        <dbReference type="Pfam" id="PF00479"/>
    </source>
</evidence>
<dbReference type="InterPro" id="IPR022675">
    <property type="entry name" value="G6P_DH_C"/>
</dbReference>
<dbReference type="EMBL" id="HG673325">
    <property type="protein sequence ID" value="CDI83165.1"/>
    <property type="molecule type" value="Genomic_DNA"/>
</dbReference>
<keyword evidence="11" id="KW-1185">Reference proteome</keyword>
<protein>
    <recommendedName>
        <fullName evidence="2">glucose-6-phosphate dehydrogenase (NADP(+))</fullName>
        <ecNumber evidence="2">1.1.1.49</ecNumber>
    </recommendedName>
</protein>
<feature type="domain" description="Glucosamine/galactosamine-6-phosphate isomerase" evidence="8">
    <location>
        <begin position="119"/>
        <end position="295"/>
    </location>
</feature>
<dbReference type="RefSeq" id="XP_013247675.1">
    <property type="nucleotide sequence ID" value="XM_013392221.1"/>
</dbReference>
<dbReference type="InterPro" id="IPR006148">
    <property type="entry name" value="Glc/Gal-6P_isomerase"/>
</dbReference>
<feature type="domain" description="Glucose-6-phosphate dehydrogenase NAD-binding" evidence="7">
    <location>
        <begin position="307"/>
        <end position="409"/>
    </location>
</feature>
<evidence type="ECO:0000313" key="10">
    <source>
        <dbReference type="EMBL" id="CDI83165.1"/>
    </source>
</evidence>
<dbReference type="InterPro" id="IPR037171">
    <property type="entry name" value="NagB/RpiA_transferase-like"/>
</dbReference>
<dbReference type="GeneID" id="25271452"/>
<dbReference type="GO" id="GO:0009051">
    <property type="term" value="P:pentose-phosphate shunt, oxidative branch"/>
    <property type="evidence" value="ECO:0007669"/>
    <property type="project" value="TreeGrafter"/>
</dbReference>
<dbReference type="Gene3D" id="3.40.50.1360">
    <property type="match status" value="1"/>
</dbReference>
<dbReference type="GO" id="GO:0006006">
    <property type="term" value="P:glucose metabolic process"/>
    <property type="evidence" value="ECO:0007669"/>
    <property type="project" value="UniProtKB-KW"/>
</dbReference>
<dbReference type="PROSITE" id="PS01161">
    <property type="entry name" value="GLC_GALNAC_ISOMERASE"/>
    <property type="match status" value="1"/>
</dbReference>
<dbReference type="GO" id="GO:0004345">
    <property type="term" value="F:glucose-6-phosphate dehydrogenase activity"/>
    <property type="evidence" value="ECO:0007669"/>
    <property type="project" value="UniProtKB-EC"/>
</dbReference>
<reference evidence="10" key="2">
    <citation type="submission" date="2013-10" db="EMBL/GenBank/DDBJ databases">
        <authorList>
            <person name="Aslett M."/>
        </authorList>
    </citation>
    <scope>NUCLEOTIDE SEQUENCE</scope>
    <source>
        <strain evidence="10">Houghton</strain>
    </source>
</reference>
<dbReference type="SUPFAM" id="SSF55347">
    <property type="entry name" value="Glyceraldehyde-3-phosphate dehydrogenase-like, C-terminal domain"/>
    <property type="match status" value="1"/>
</dbReference>
<comment type="pathway">
    <text evidence="1">Carbohydrate degradation; pentose phosphate pathway; D-ribulose 5-phosphate from D-glucose 6-phosphate (oxidative stage): step 1/3.</text>
</comment>
<dbReference type="InterPro" id="IPR036291">
    <property type="entry name" value="NAD(P)-bd_dom_sf"/>
</dbReference>
<sequence>MSKIPNSKLTLSLAYRWREERRLNSDRTVSKKGEVCVGDDFFLQPGNTGGGGVPFLQSAVASPSERRLRLTQPVAVSVSCQSSEDFEAQSLDLVLRTLRTLLDENPFKQLVVGLSGISSHLAIDFSRVSFFLVDERYVPPTHPKSNVRLVMEELFGQEVWSDPEAGGTLKFRQTADSWPHPSFDFSYPDTSLPVEQCIEKYRETLNNLLWRHGGVDIVLLGMGDDGHIASIFPPLSTAQYETVMCPNAIAVHSTTDRFDVHDRISVSLQLLTGASRKVFLIKGESKLDTWFRMESDPEQGFARSKLELAEFWRQIAEHLTSGDGYDDEVALKKLSDHLDALEGSEGENNRLFYLALPPQLFALNVRSIRKHCWALKGWNRVVVEKPFGRDSESSEKLSNELMEVLQEKESDRHSDPADYHLSPLQELRIPLASIIRDVMQNHMLQLLTLIAMEPPASLSDEDVRDEKVKVLKQMPPITILGAAFAVLQDPGVPPDSRTPTFCTCALWIENERWRDAGKALEKRCTEIRIQLRPIAQSFYPEEDLSENELVIIVQPREAIYLKFYTKKPGLAPGLQLTELDLSDELREAWRIFTPLLKQIDEPGVKPEPYPYGSHGPESAYTFIQRFYSYHKEARYQWHAKH</sequence>
<dbReference type="Proteomes" id="UP000018050">
    <property type="component" value="Unassembled WGS sequence"/>
</dbReference>
<feature type="domain" description="Glucose-6-phosphate dehydrogenase C-terminal" evidence="9">
    <location>
        <begin position="433"/>
        <end position="582"/>
    </location>
</feature>
<dbReference type="SUPFAM" id="SSF100950">
    <property type="entry name" value="NagB/RpiA/CoA transferase-like"/>
    <property type="match status" value="1"/>
</dbReference>
<dbReference type="PANTHER" id="PTHR23429">
    <property type="entry name" value="GLUCOSE-6-PHOSPHATE 1-DEHYDROGENASE G6PD"/>
    <property type="match status" value="1"/>
</dbReference>
<dbReference type="VEuPathDB" id="ToxoDB:EAH_00033820"/>